<accession>A0ACB9FHP4</accession>
<dbReference type="Proteomes" id="UP001055879">
    <property type="component" value="Linkage Group LG01"/>
</dbReference>
<reference evidence="2" key="1">
    <citation type="journal article" date="2022" name="Mol. Ecol. Resour.">
        <title>The genomes of chicory, endive, great burdock and yacon provide insights into Asteraceae palaeo-polyploidization history and plant inulin production.</title>
        <authorList>
            <person name="Fan W."/>
            <person name="Wang S."/>
            <person name="Wang H."/>
            <person name="Wang A."/>
            <person name="Jiang F."/>
            <person name="Liu H."/>
            <person name="Zhao H."/>
            <person name="Xu D."/>
            <person name="Zhang Y."/>
        </authorList>
    </citation>
    <scope>NUCLEOTIDE SEQUENCE [LARGE SCALE GENOMIC DNA]</scope>
    <source>
        <strain evidence="2">cv. Niubang</strain>
    </source>
</reference>
<comment type="caution">
    <text evidence="1">The sequence shown here is derived from an EMBL/GenBank/DDBJ whole genome shotgun (WGS) entry which is preliminary data.</text>
</comment>
<organism evidence="1 2">
    <name type="scientific">Arctium lappa</name>
    <name type="common">Greater burdock</name>
    <name type="synonym">Lappa major</name>
    <dbReference type="NCBI Taxonomy" id="4217"/>
    <lineage>
        <taxon>Eukaryota</taxon>
        <taxon>Viridiplantae</taxon>
        <taxon>Streptophyta</taxon>
        <taxon>Embryophyta</taxon>
        <taxon>Tracheophyta</taxon>
        <taxon>Spermatophyta</taxon>
        <taxon>Magnoliopsida</taxon>
        <taxon>eudicotyledons</taxon>
        <taxon>Gunneridae</taxon>
        <taxon>Pentapetalae</taxon>
        <taxon>asterids</taxon>
        <taxon>campanulids</taxon>
        <taxon>Asterales</taxon>
        <taxon>Asteraceae</taxon>
        <taxon>Carduoideae</taxon>
        <taxon>Cardueae</taxon>
        <taxon>Arctiinae</taxon>
        <taxon>Arctium</taxon>
    </lineage>
</organism>
<protein>
    <submittedName>
        <fullName evidence="1">Uncharacterized protein</fullName>
    </submittedName>
</protein>
<name>A0ACB9FHP4_ARCLA</name>
<proteinExistence type="predicted"/>
<keyword evidence="2" id="KW-1185">Reference proteome</keyword>
<evidence type="ECO:0000313" key="1">
    <source>
        <dbReference type="EMBL" id="KAI3770873.1"/>
    </source>
</evidence>
<gene>
    <name evidence="1" type="ORF">L6452_02021</name>
</gene>
<dbReference type="EMBL" id="CM042047">
    <property type="protein sequence ID" value="KAI3770873.1"/>
    <property type="molecule type" value="Genomic_DNA"/>
</dbReference>
<sequence length="178" mass="19310">MEVQEATKATKQSTASDGGQNSIRKDSAMDLGASDARTVARIPILQQSQQQVEVQESTRVIVDIFREYAEPSSPTEVRTELMIQPVEGKTGVSITEFPEGMVFVERLAGDGNSPLIEEEDDKKPVNTVEEEEGTLKSTMSATVARPLLVPKPNPPTIESRPTSSSTPKVTVDIVAQIK</sequence>
<reference evidence="1 2" key="2">
    <citation type="journal article" date="2022" name="Mol. Ecol. Resour.">
        <title>The genomes of chicory, endive, great burdock and yacon provide insights into Asteraceae paleo-polyploidization history and plant inulin production.</title>
        <authorList>
            <person name="Fan W."/>
            <person name="Wang S."/>
            <person name="Wang H."/>
            <person name="Wang A."/>
            <person name="Jiang F."/>
            <person name="Liu H."/>
            <person name="Zhao H."/>
            <person name="Xu D."/>
            <person name="Zhang Y."/>
        </authorList>
    </citation>
    <scope>NUCLEOTIDE SEQUENCE [LARGE SCALE GENOMIC DNA]</scope>
    <source>
        <strain evidence="2">cv. Niubang</strain>
    </source>
</reference>
<evidence type="ECO:0000313" key="2">
    <source>
        <dbReference type="Proteomes" id="UP001055879"/>
    </source>
</evidence>